<dbReference type="GO" id="GO:0005789">
    <property type="term" value="C:endoplasmic reticulum membrane"/>
    <property type="evidence" value="ECO:0007669"/>
    <property type="project" value="UniProtKB-SubCell"/>
</dbReference>
<proteinExistence type="predicted"/>
<gene>
    <name evidence="7" type="ORF">PHLGIDRAFT_80323</name>
</gene>
<comment type="subcellular location">
    <subcellularLocation>
        <location evidence="1">Endoplasmic reticulum membrane</location>
        <topology evidence="1">Multi-pass membrane protein</topology>
    </subcellularLocation>
</comment>
<evidence type="ECO:0000313" key="7">
    <source>
        <dbReference type="EMBL" id="KIP01632.1"/>
    </source>
</evidence>
<dbReference type="AlphaFoldDB" id="A0A0C3RZ46"/>
<protein>
    <submittedName>
        <fullName evidence="7">Uncharacterized protein</fullName>
    </submittedName>
</protein>
<sequence length="116" mass="13041">MDVLFGLALPYKAPESSVGAYLWRKRLWFETTFALSMMQPWEKLVLLVGLTSCFVLFGTAGYLYLPDHIAFVAGRAKYYLLGQENPDATVAQSIQRLVASWSWNETGTRVASVTEL</sequence>
<evidence type="ECO:0000256" key="3">
    <source>
        <dbReference type="ARBA" id="ARBA00022824"/>
    </source>
</evidence>
<evidence type="ECO:0000256" key="6">
    <source>
        <dbReference type="SAM" id="Phobius"/>
    </source>
</evidence>
<dbReference type="STRING" id="745531.A0A0C3RZ46"/>
<keyword evidence="5 6" id="KW-0472">Membrane</keyword>
<keyword evidence="4 6" id="KW-1133">Transmembrane helix</keyword>
<evidence type="ECO:0000313" key="8">
    <source>
        <dbReference type="Proteomes" id="UP000053257"/>
    </source>
</evidence>
<dbReference type="Pfam" id="PF11779">
    <property type="entry name" value="SPT_ssu-like"/>
    <property type="match status" value="1"/>
</dbReference>
<dbReference type="HOGENOM" id="CLU_122021_2_0_1"/>
<dbReference type="OrthoDB" id="202672at2759"/>
<dbReference type="InterPro" id="IPR024512">
    <property type="entry name" value="Ser_palmitoyltrfase_ssu-like"/>
</dbReference>
<keyword evidence="8" id="KW-1185">Reference proteome</keyword>
<dbReference type="Proteomes" id="UP000053257">
    <property type="component" value="Unassembled WGS sequence"/>
</dbReference>
<evidence type="ECO:0000256" key="2">
    <source>
        <dbReference type="ARBA" id="ARBA00022692"/>
    </source>
</evidence>
<keyword evidence="3" id="KW-0256">Endoplasmic reticulum</keyword>
<evidence type="ECO:0000256" key="4">
    <source>
        <dbReference type="ARBA" id="ARBA00022989"/>
    </source>
</evidence>
<name>A0A0C3RZ46_PHLG1</name>
<dbReference type="EMBL" id="KN840757">
    <property type="protein sequence ID" value="KIP01632.1"/>
    <property type="molecule type" value="Genomic_DNA"/>
</dbReference>
<evidence type="ECO:0000256" key="5">
    <source>
        <dbReference type="ARBA" id="ARBA00023136"/>
    </source>
</evidence>
<feature type="transmembrane region" description="Helical" evidence="6">
    <location>
        <begin position="44"/>
        <end position="65"/>
    </location>
</feature>
<reference evidence="7 8" key="1">
    <citation type="journal article" date="2014" name="PLoS Genet.">
        <title>Analysis of the Phlebiopsis gigantea genome, transcriptome and secretome provides insight into its pioneer colonization strategies of wood.</title>
        <authorList>
            <person name="Hori C."/>
            <person name="Ishida T."/>
            <person name="Igarashi K."/>
            <person name="Samejima M."/>
            <person name="Suzuki H."/>
            <person name="Master E."/>
            <person name="Ferreira P."/>
            <person name="Ruiz-Duenas F.J."/>
            <person name="Held B."/>
            <person name="Canessa P."/>
            <person name="Larrondo L.F."/>
            <person name="Schmoll M."/>
            <person name="Druzhinina I.S."/>
            <person name="Kubicek C.P."/>
            <person name="Gaskell J.A."/>
            <person name="Kersten P."/>
            <person name="St John F."/>
            <person name="Glasner J."/>
            <person name="Sabat G."/>
            <person name="Splinter BonDurant S."/>
            <person name="Syed K."/>
            <person name="Yadav J."/>
            <person name="Mgbeahuruike A.C."/>
            <person name="Kovalchuk A."/>
            <person name="Asiegbu F.O."/>
            <person name="Lackner G."/>
            <person name="Hoffmeister D."/>
            <person name="Rencoret J."/>
            <person name="Gutierrez A."/>
            <person name="Sun H."/>
            <person name="Lindquist E."/>
            <person name="Barry K."/>
            <person name="Riley R."/>
            <person name="Grigoriev I.V."/>
            <person name="Henrissat B."/>
            <person name="Kues U."/>
            <person name="Berka R.M."/>
            <person name="Martinez A.T."/>
            <person name="Covert S.F."/>
            <person name="Blanchette R.A."/>
            <person name="Cullen D."/>
        </authorList>
    </citation>
    <scope>NUCLEOTIDE SEQUENCE [LARGE SCALE GENOMIC DNA]</scope>
    <source>
        <strain evidence="7 8">11061_1 CR5-6</strain>
    </source>
</reference>
<keyword evidence="2 6" id="KW-0812">Transmembrane</keyword>
<evidence type="ECO:0000256" key="1">
    <source>
        <dbReference type="ARBA" id="ARBA00004477"/>
    </source>
</evidence>
<organism evidence="7 8">
    <name type="scientific">Phlebiopsis gigantea (strain 11061_1 CR5-6)</name>
    <name type="common">White-rot fungus</name>
    <name type="synonym">Peniophora gigantea</name>
    <dbReference type="NCBI Taxonomy" id="745531"/>
    <lineage>
        <taxon>Eukaryota</taxon>
        <taxon>Fungi</taxon>
        <taxon>Dikarya</taxon>
        <taxon>Basidiomycota</taxon>
        <taxon>Agaricomycotina</taxon>
        <taxon>Agaricomycetes</taxon>
        <taxon>Polyporales</taxon>
        <taxon>Phanerochaetaceae</taxon>
        <taxon>Phlebiopsis</taxon>
    </lineage>
</organism>
<accession>A0A0C3RZ46</accession>